<feature type="repeat" description="ANK" evidence="3">
    <location>
        <begin position="151"/>
        <end position="183"/>
    </location>
</feature>
<keyword evidence="1" id="KW-0677">Repeat</keyword>
<dbReference type="Proteomes" id="UP001497525">
    <property type="component" value="Unassembled WGS sequence"/>
</dbReference>
<sequence length="905" mass="100100">MDKSKPETGKEDVDKRETEREKILKACDHGDVKCLGEFVVGGGNLELIVDDEGRNALHHCVRSQAEEDSKTQPDLYEQCDRIKCARIIIKSEPGQLEHLDHRGFTPVHEAVVRNDMAFIQCIREFKPPISQNTSDPQASVVQHEDAIPLVSGRNAIHLAVIHCHLEMLKLLLEFDVKSFVNSQDAQGASPLHYAVQLQSPDSQEAIRILVKDGKADINVVDSHGRTPLIWASTIGSDDSVKLLLDLSAKVTLKDESGLTALHCAASRGHIRVIETILEWIKVANMDDLSKLKSFVDVPDKDGCSPLFYSVTMGHCGVTSCLLKYGANVHSRDSKGRTLGHCLARVTATDSDDAHTSLGKQLDTLLEHGLDPWKVTYNGASPLHEACLLRNAQFVLELARLADFDKALQFRDAQGHAPLHLVVAASWSEDEDGLRLCECLLRSRADVNLTTVLPNGDLVTALDLAILNEQEEGVKYGKLRKLLIEYGGKTYADLTKKPPDQERSEDISKLADASSFTDTIEVTSTAVKTDDEEPKLLQNRECQSEIKKPKIKQTKEAGTLTIASGLYADRSTSTVSQTATRRRSSQTPNTTVSSYTSSARKMSTKGMQTNRGSQTEFEFFSQDPVKFTGPSESQAKTGVQGRLSRSDDGKHHPAQRTLSASADTGKKPKNLRSDLASAKRKRATSISTKAKIPPDLQIYIERELPAILKRYMDREKDTVSPLTGRYHMPKPTLSPYLQPLIPITRPIYGKVVRPKRQGSDVFRASRQIGSVGEWNSPSKKNKLSARPFSEKKAPKSQQLASSAKRGSNKIGSSEAIAHRVHQSVADYEYCRLLEEIIKLDGMHERSGQSGPKNSKSVRNNIRKRNTNRSAMGSELSPEGNREQPPEGEICAQPRNRPKPNSYGRVK</sequence>
<dbReference type="PRINTS" id="PR01415">
    <property type="entry name" value="ANKYRIN"/>
</dbReference>
<dbReference type="PROSITE" id="PS50297">
    <property type="entry name" value="ANK_REP_REGION"/>
    <property type="match status" value="4"/>
</dbReference>
<dbReference type="EMBL" id="CAXLJL010000123">
    <property type="protein sequence ID" value="CAL5132460.1"/>
    <property type="molecule type" value="Genomic_DNA"/>
</dbReference>
<dbReference type="InterPro" id="IPR002110">
    <property type="entry name" value="Ankyrin_rpt"/>
</dbReference>
<gene>
    <name evidence="5" type="ORF">CDAUBV1_LOCUS5285</name>
</gene>
<dbReference type="Gene3D" id="1.25.40.20">
    <property type="entry name" value="Ankyrin repeat-containing domain"/>
    <property type="match status" value="2"/>
</dbReference>
<feature type="compositionally biased region" description="Polar residues" evidence="4">
    <location>
        <begin position="794"/>
        <end position="810"/>
    </location>
</feature>
<dbReference type="PANTHER" id="PTHR24198">
    <property type="entry name" value="ANKYRIN REPEAT AND PROTEIN KINASE DOMAIN-CONTAINING PROTEIN"/>
    <property type="match status" value="1"/>
</dbReference>
<dbReference type="Pfam" id="PF00023">
    <property type="entry name" value="Ank"/>
    <property type="match status" value="1"/>
</dbReference>
<dbReference type="SMART" id="SM00248">
    <property type="entry name" value="ANK"/>
    <property type="match status" value="10"/>
</dbReference>
<evidence type="ECO:0000256" key="1">
    <source>
        <dbReference type="ARBA" id="ARBA00022737"/>
    </source>
</evidence>
<evidence type="ECO:0000256" key="2">
    <source>
        <dbReference type="ARBA" id="ARBA00023043"/>
    </source>
</evidence>
<dbReference type="PROSITE" id="PS50088">
    <property type="entry name" value="ANK_REPEAT"/>
    <property type="match status" value="5"/>
</dbReference>
<reference evidence="5" key="1">
    <citation type="submission" date="2024-06" db="EMBL/GenBank/DDBJ databases">
        <authorList>
            <person name="Liu X."/>
            <person name="Lenzi L."/>
            <person name="Haldenby T S."/>
            <person name="Uol C."/>
        </authorList>
    </citation>
    <scope>NUCLEOTIDE SEQUENCE</scope>
</reference>
<evidence type="ECO:0000313" key="6">
    <source>
        <dbReference type="Proteomes" id="UP001497525"/>
    </source>
</evidence>
<feature type="repeat" description="ANK" evidence="3">
    <location>
        <begin position="186"/>
        <end position="213"/>
    </location>
</feature>
<dbReference type="InterPro" id="IPR036770">
    <property type="entry name" value="Ankyrin_rpt-contain_sf"/>
</dbReference>
<feature type="compositionally biased region" description="Polar residues" evidence="4">
    <location>
        <begin position="846"/>
        <end position="858"/>
    </location>
</feature>
<feature type="region of interest" description="Disordered" evidence="4">
    <location>
        <begin position="842"/>
        <end position="905"/>
    </location>
</feature>
<evidence type="ECO:0000313" key="5">
    <source>
        <dbReference type="EMBL" id="CAL5132460.1"/>
    </source>
</evidence>
<feature type="repeat" description="ANK" evidence="3">
    <location>
        <begin position="301"/>
        <end position="333"/>
    </location>
</feature>
<dbReference type="SUPFAM" id="SSF48403">
    <property type="entry name" value="Ankyrin repeat"/>
    <property type="match status" value="2"/>
</dbReference>
<protein>
    <submittedName>
        <fullName evidence="5">Uncharacterized protein</fullName>
    </submittedName>
</protein>
<feature type="region of interest" description="Disordered" evidence="4">
    <location>
        <begin position="770"/>
        <end position="810"/>
    </location>
</feature>
<comment type="caution">
    <text evidence="5">The sequence shown here is derived from an EMBL/GenBank/DDBJ whole genome shotgun (WGS) entry which is preliminary data.</text>
</comment>
<dbReference type="AlphaFoldDB" id="A0AAV2T6W1"/>
<keyword evidence="2 3" id="KW-0040">ANK repeat</keyword>
<feature type="repeat" description="ANK" evidence="3">
    <location>
        <begin position="223"/>
        <end position="255"/>
    </location>
</feature>
<proteinExistence type="predicted"/>
<name>A0AAV2T6W1_CALDB</name>
<dbReference type="Pfam" id="PF13637">
    <property type="entry name" value="Ank_4"/>
    <property type="match status" value="1"/>
</dbReference>
<feature type="region of interest" description="Disordered" evidence="4">
    <location>
        <begin position="570"/>
        <end position="685"/>
    </location>
</feature>
<feature type="compositionally biased region" description="Polar residues" evidence="4">
    <location>
        <begin position="570"/>
        <end position="615"/>
    </location>
</feature>
<feature type="repeat" description="ANK" evidence="3">
    <location>
        <begin position="256"/>
        <end position="278"/>
    </location>
</feature>
<organism evidence="5 6">
    <name type="scientific">Calicophoron daubneyi</name>
    <name type="common">Rumen fluke</name>
    <name type="synonym">Paramphistomum daubneyi</name>
    <dbReference type="NCBI Taxonomy" id="300641"/>
    <lineage>
        <taxon>Eukaryota</taxon>
        <taxon>Metazoa</taxon>
        <taxon>Spiralia</taxon>
        <taxon>Lophotrochozoa</taxon>
        <taxon>Platyhelminthes</taxon>
        <taxon>Trematoda</taxon>
        <taxon>Digenea</taxon>
        <taxon>Plagiorchiida</taxon>
        <taxon>Pronocephalata</taxon>
        <taxon>Paramphistomoidea</taxon>
        <taxon>Paramphistomidae</taxon>
        <taxon>Calicophoron</taxon>
    </lineage>
</organism>
<evidence type="ECO:0000256" key="4">
    <source>
        <dbReference type="SAM" id="MobiDB-lite"/>
    </source>
</evidence>
<dbReference type="Pfam" id="PF12796">
    <property type="entry name" value="Ank_2"/>
    <property type="match status" value="1"/>
</dbReference>
<dbReference type="PANTHER" id="PTHR24198:SF165">
    <property type="entry name" value="ANKYRIN REPEAT-CONTAINING PROTEIN-RELATED"/>
    <property type="match status" value="1"/>
</dbReference>
<accession>A0AAV2T6W1</accession>
<evidence type="ECO:0000256" key="3">
    <source>
        <dbReference type="PROSITE-ProRule" id="PRU00023"/>
    </source>
</evidence>